<accession>A0A160FH98</accession>
<dbReference type="GO" id="GO:0005886">
    <property type="term" value="C:plasma membrane"/>
    <property type="evidence" value="ECO:0007669"/>
    <property type="project" value="UniProtKB-SubCell"/>
</dbReference>
<feature type="transmembrane region" description="Helical" evidence="6">
    <location>
        <begin position="249"/>
        <end position="268"/>
    </location>
</feature>
<evidence type="ECO:0000313" key="8">
    <source>
        <dbReference type="Proteomes" id="UP000076852"/>
    </source>
</evidence>
<keyword evidence="5 6" id="KW-0472">Membrane</keyword>
<feature type="transmembrane region" description="Helical" evidence="6">
    <location>
        <begin position="73"/>
        <end position="90"/>
    </location>
</feature>
<evidence type="ECO:0000256" key="3">
    <source>
        <dbReference type="ARBA" id="ARBA00022692"/>
    </source>
</evidence>
<dbReference type="STRING" id="1804984.AYM40_00970"/>
<keyword evidence="2" id="KW-1003">Cell membrane</keyword>
<feature type="transmembrane region" description="Helical" evidence="6">
    <location>
        <begin position="42"/>
        <end position="66"/>
    </location>
</feature>
<name>A0A160FH98_9BURK</name>
<dbReference type="EMBL" id="CP014578">
    <property type="protein sequence ID" value="ANB71086.1"/>
    <property type="molecule type" value="Genomic_DNA"/>
</dbReference>
<dbReference type="InterPro" id="IPR036259">
    <property type="entry name" value="MFS_trans_sf"/>
</dbReference>
<gene>
    <name evidence="7" type="ORF">AYM40_00970</name>
</gene>
<dbReference type="RefSeq" id="WP_063494575.1">
    <property type="nucleotide sequence ID" value="NZ_CP014578.1"/>
</dbReference>
<evidence type="ECO:0000256" key="2">
    <source>
        <dbReference type="ARBA" id="ARBA00022475"/>
    </source>
</evidence>
<feature type="transmembrane region" description="Helical" evidence="6">
    <location>
        <begin position="364"/>
        <end position="384"/>
    </location>
</feature>
<dbReference type="KEGG" id="buz:AYM40_00970"/>
<feature type="transmembrane region" description="Helical" evidence="6">
    <location>
        <begin position="337"/>
        <end position="358"/>
    </location>
</feature>
<evidence type="ECO:0000256" key="6">
    <source>
        <dbReference type="SAM" id="Phobius"/>
    </source>
</evidence>
<dbReference type="PANTHER" id="PTHR23513:SF11">
    <property type="entry name" value="STAPHYLOFERRIN A TRANSPORTER"/>
    <property type="match status" value="1"/>
</dbReference>
<feature type="transmembrane region" description="Helical" evidence="6">
    <location>
        <begin position="306"/>
        <end position="325"/>
    </location>
</feature>
<dbReference type="PANTHER" id="PTHR23513">
    <property type="entry name" value="INTEGRAL MEMBRANE EFFLUX PROTEIN-RELATED"/>
    <property type="match status" value="1"/>
</dbReference>
<feature type="transmembrane region" description="Helical" evidence="6">
    <location>
        <begin position="12"/>
        <end position="30"/>
    </location>
</feature>
<keyword evidence="8" id="KW-1185">Reference proteome</keyword>
<evidence type="ECO:0000256" key="5">
    <source>
        <dbReference type="ARBA" id="ARBA00023136"/>
    </source>
</evidence>
<dbReference type="OrthoDB" id="9034264at2"/>
<dbReference type="AlphaFoldDB" id="A0A160FH98"/>
<protein>
    <recommendedName>
        <fullName evidence="9">MFS transporter</fullName>
    </recommendedName>
</protein>
<evidence type="ECO:0000313" key="7">
    <source>
        <dbReference type="EMBL" id="ANB71086.1"/>
    </source>
</evidence>
<proteinExistence type="predicted"/>
<comment type="subcellular location">
    <subcellularLocation>
        <location evidence="1">Cell membrane</location>
        <topology evidence="1">Multi-pass membrane protein</topology>
    </subcellularLocation>
</comment>
<dbReference type="SUPFAM" id="SSF103473">
    <property type="entry name" value="MFS general substrate transporter"/>
    <property type="match status" value="1"/>
</dbReference>
<keyword evidence="3 6" id="KW-0812">Transmembrane</keyword>
<feature type="transmembrane region" description="Helical" evidence="6">
    <location>
        <begin position="133"/>
        <end position="156"/>
    </location>
</feature>
<reference evidence="7 8" key="1">
    <citation type="journal article" date="2016" name="Gene">
        <title>PacBio SMRT assembly of a complex multi-replicon genome reveals chlorocatechol degradative operon in a region of genome plasticity.</title>
        <authorList>
            <person name="Ricker N."/>
            <person name="Shen S.Y."/>
            <person name="Goordial J."/>
            <person name="Jin S."/>
            <person name="Fulthorpe R.R."/>
        </authorList>
    </citation>
    <scope>NUCLEOTIDE SEQUENCE [LARGE SCALE GENOMIC DNA]</scope>
    <source>
        <strain evidence="7 8">OLGA172</strain>
    </source>
</reference>
<evidence type="ECO:0000256" key="1">
    <source>
        <dbReference type="ARBA" id="ARBA00004651"/>
    </source>
</evidence>
<feature type="transmembrane region" description="Helical" evidence="6">
    <location>
        <begin position="162"/>
        <end position="183"/>
    </location>
</feature>
<organism evidence="7 8">
    <name type="scientific">Paraburkholderia phytofirmans OLGA172</name>
    <dbReference type="NCBI Taxonomy" id="1417228"/>
    <lineage>
        <taxon>Bacteria</taxon>
        <taxon>Pseudomonadati</taxon>
        <taxon>Pseudomonadota</taxon>
        <taxon>Betaproteobacteria</taxon>
        <taxon>Burkholderiales</taxon>
        <taxon>Burkholderiaceae</taxon>
        <taxon>Paraburkholderia</taxon>
    </lineage>
</organism>
<dbReference type="Proteomes" id="UP000076852">
    <property type="component" value="Chromosome 1"/>
</dbReference>
<feature type="transmembrane region" description="Helical" evidence="6">
    <location>
        <begin position="280"/>
        <end position="300"/>
    </location>
</feature>
<evidence type="ECO:0000256" key="4">
    <source>
        <dbReference type="ARBA" id="ARBA00022989"/>
    </source>
</evidence>
<dbReference type="Gene3D" id="1.20.1250.20">
    <property type="entry name" value="MFS general substrate transporter like domains"/>
    <property type="match status" value="1"/>
</dbReference>
<feature type="transmembrane region" description="Helical" evidence="6">
    <location>
        <begin position="96"/>
        <end position="112"/>
    </location>
</feature>
<sequence>MNPTPPRVSLLLWIVNLSSIAASVFSYVYLSYSAYQKTGSMLLSEAVLLAPMVIPVLLCFVINAAAGRRSPKAILVWFNFAGMLVAAATYALVDRFVAAAVAGTLVIGFLDATQRIARTVAIKRYFSNDDIRYALPITLTAQFIAGAIAGVALSLYKSEITSTMAGAITIAAYGLGTLAAVLLPRAPAQPAPAASAGAFGTLVQVLRTSPALQRHFIAFILLVSVYQGFFNVSRVTLPISVLGLSQTHVGYLQIISATSALIAALMFAFASRRGVTLGKVAMFAMNVICLGAMAGSAAFRDVTVSYTLYFVYMFFWEVLFFKHQADVVAATPPEHMALVATFQYASVYLGMIVAGFAGSWVAQGYGLFVAALAFVVFYVASMTWNAMRDISAVRESAYGR</sequence>
<keyword evidence="4 6" id="KW-1133">Transmembrane helix</keyword>
<evidence type="ECO:0008006" key="9">
    <source>
        <dbReference type="Google" id="ProtNLM"/>
    </source>
</evidence>
<feature type="transmembrane region" description="Helical" evidence="6">
    <location>
        <begin position="216"/>
        <end position="237"/>
    </location>
</feature>